<feature type="transmembrane region" description="Helical" evidence="7">
    <location>
        <begin position="255"/>
        <end position="277"/>
    </location>
</feature>
<dbReference type="Gene3D" id="1.20.1250.20">
    <property type="entry name" value="MFS general substrate transporter like domains"/>
    <property type="match status" value="1"/>
</dbReference>
<keyword evidence="4 7" id="KW-0812">Transmembrane</keyword>
<keyword evidence="6 7" id="KW-0472">Membrane</keyword>
<dbReference type="InterPro" id="IPR050495">
    <property type="entry name" value="ATG22/LtaA_families"/>
</dbReference>
<sequence>MSLQRLRHRLVDDNPEDVVQLQPHIRERLTKKKELWAFFLFAFGYFAWSNTTGSLFQPLLVQQVARNASRLSSNSSLPCPESDDLIPEGDRCLVPFGFVRVEPTSYVLLINVVSVWCTIIVSLGTSAFADHGRSSKKLMMTFCTLLAVTTTFMFIAPLKPDVWWLAGLLMVIGLIFNGATLNFFDAHIPILARHHPKVVRAMVDFGVNSREHIEAKVKMATFLSGGASAAGFAGGIVMTVLGAAMLIIMGAETLIVGYCLVMSAIFVLIFMVIYGFLAYQRTSDPLPAGASYMTFGYIRIGKTVRQMRRLKTMFYYLCAWFILGDGLTSTSNMAVLVAQDQLQVSNDALIIAVLIQYVFAACSMSFWIWLQNSRGVKPMTVIITNTCLFGLIPIYCLTGLIGSNPVGLKNTWEMYMLASLFGLFVGAIYSSNRVVFSQFIPLGHENELYALFEMANVSSSWIGPLVCTAIIESYGIRHTWWFLVTQFYIPAFMLLFVNTEKGRQEAIDFYDNEQEEKRIKLEKQGLAAATDMELSDAKFLEASKDA</sequence>
<dbReference type="STRING" id="1314771.A0A197KDS3"/>
<feature type="transmembrane region" description="Helical" evidence="7">
    <location>
        <begin position="414"/>
        <end position="436"/>
    </location>
</feature>
<evidence type="ECO:0000313" key="9">
    <source>
        <dbReference type="Proteomes" id="UP000078512"/>
    </source>
</evidence>
<evidence type="ECO:0000256" key="7">
    <source>
        <dbReference type="RuleBase" id="RU363073"/>
    </source>
</evidence>
<feature type="transmembrane region" description="Helical" evidence="7">
    <location>
        <begin position="314"/>
        <end position="336"/>
    </location>
</feature>
<accession>A0A197KDS3</accession>
<dbReference type="AlphaFoldDB" id="A0A197KDS3"/>
<feature type="transmembrane region" description="Helical" evidence="7">
    <location>
        <begin position="448"/>
        <end position="474"/>
    </location>
</feature>
<comment type="similarity">
    <text evidence="2 7">Belongs to the ATG22 family.</text>
</comment>
<feature type="transmembrane region" description="Helical" evidence="7">
    <location>
        <begin position="138"/>
        <end position="156"/>
    </location>
</feature>
<feature type="transmembrane region" description="Helical" evidence="7">
    <location>
        <begin position="220"/>
        <end position="249"/>
    </location>
</feature>
<protein>
    <recommendedName>
        <fullName evidence="7">Autophagy-related protein</fullName>
    </recommendedName>
</protein>
<comment type="function">
    <text evidence="7">Vacuolar effluxer which mediate the efflux of amino acids resulting from autophagic degradation. The release of autophagic amino acids allows the maintenance of protein synthesis and viability during nitrogen starvation.</text>
</comment>
<dbReference type="InterPro" id="IPR024671">
    <property type="entry name" value="Atg22-like"/>
</dbReference>
<dbReference type="SUPFAM" id="SSF103473">
    <property type="entry name" value="MFS general substrate transporter"/>
    <property type="match status" value="2"/>
</dbReference>
<feature type="transmembrane region" description="Helical" evidence="7">
    <location>
        <begin position="382"/>
        <end position="402"/>
    </location>
</feature>
<feature type="transmembrane region" description="Helical" evidence="7">
    <location>
        <begin position="480"/>
        <end position="497"/>
    </location>
</feature>
<dbReference type="PANTHER" id="PTHR23519">
    <property type="entry name" value="AUTOPHAGY-RELATED PROTEIN 22"/>
    <property type="match status" value="1"/>
</dbReference>
<name>A0A197KDS3_9FUNG</name>
<dbReference type="EMBL" id="KV442013">
    <property type="protein sequence ID" value="OAQ35857.1"/>
    <property type="molecule type" value="Genomic_DNA"/>
</dbReference>
<proteinExistence type="inferred from homology"/>
<keyword evidence="7" id="KW-0072">Autophagy</keyword>
<keyword evidence="9" id="KW-1185">Reference proteome</keyword>
<feature type="transmembrane region" description="Helical" evidence="7">
    <location>
        <begin position="162"/>
        <end position="184"/>
    </location>
</feature>
<evidence type="ECO:0000256" key="3">
    <source>
        <dbReference type="ARBA" id="ARBA00022448"/>
    </source>
</evidence>
<evidence type="ECO:0000256" key="6">
    <source>
        <dbReference type="ARBA" id="ARBA00023136"/>
    </source>
</evidence>
<dbReference type="Proteomes" id="UP000078512">
    <property type="component" value="Unassembled WGS sequence"/>
</dbReference>
<feature type="transmembrane region" description="Helical" evidence="7">
    <location>
        <begin position="106"/>
        <end position="126"/>
    </location>
</feature>
<keyword evidence="3 7" id="KW-0813">Transport</keyword>
<evidence type="ECO:0000256" key="5">
    <source>
        <dbReference type="ARBA" id="ARBA00022989"/>
    </source>
</evidence>
<keyword evidence="5 7" id="KW-1133">Transmembrane helix</keyword>
<dbReference type="GO" id="GO:0006865">
    <property type="term" value="P:amino acid transport"/>
    <property type="evidence" value="ECO:0007669"/>
    <property type="project" value="UniProtKB-KW"/>
</dbReference>
<evidence type="ECO:0000256" key="2">
    <source>
        <dbReference type="ARBA" id="ARBA00006978"/>
    </source>
</evidence>
<feature type="transmembrane region" description="Helical" evidence="7">
    <location>
        <begin position="35"/>
        <end position="56"/>
    </location>
</feature>
<dbReference type="GO" id="GO:0005774">
    <property type="term" value="C:vacuolar membrane"/>
    <property type="evidence" value="ECO:0007669"/>
    <property type="project" value="UniProtKB-SubCell"/>
</dbReference>
<comment type="subcellular location">
    <subcellularLocation>
        <location evidence="1">Endomembrane system</location>
        <topology evidence="1">Multi-pass membrane protein</topology>
    </subcellularLocation>
    <subcellularLocation>
        <location evidence="7">Vacuole membrane</location>
        <topology evidence="7">Multi-pass membrane protein</topology>
    </subcellularLocation>
</comment>
<dbReference type="GO" id="GO:0006914">
    <property type="term" value="P:autophagy"/>
    <property type="evidence" value="ECO:0007669"/>
    <property type="project" value="UniProtKB-KW"/>
</dbReference>
<dbReference type="Pfam" id="PF11700">
    <property type="entry name" value="ATG22"/>
    <property type="match status" value="1"/>
</dbReference>
<dbReference type="OrthoDB" id="42657at2759"/>
<gene>
    <name evidence="8" type="ORF">K457DRAFT_13092</name>
</gene>
<dbReference type="InterPro" id="IPR036259">
    <property type="entry name" value="MFS_trans_sf"/>
</dbReference>
<dbReference type="PANTHER" id="PTHR23519:SF1">
    <property type="entry name" value="AUTOPHAGY-RELATED PROTEIN 22"/>
    <property type="match status" value="1"/>
</dbReference>
<keyword evidence="7" id="KW-0926">Vacuole</keyword>
<feature type="transmembrane region" description="Helical" evidence="7">
    <location>
        <begin position="348"/>
        <end position="370"/>
    </location>
</feature>
<keyword evidence="7" id="KW-0029">Amino-acid transport</keyword>
<evidence type="ECO:0000256" key="1">
    <source>
        <dbReference type="ARBA" id="ARBA00004127"/>
    </source>
</evidence>
<organism evidence="8 9">
    <name type="scientific">Linnemannia elongata AG-77</name>
    <dbReference type="NCBI Taxonomy" id="1314771"/>
    <lineage>
        <taxon>Eukaryota</taxon>
        <taxon>Fungi</taxon>
        <taxon>Fungi incertae sedis</taxon>
        <taxon>Mucoromycota</taxon>
        <taxon>Mortierellomycotina</taxon>
        <taxon>Mortierellomycetes</taxon>
        <taxon>Mortierellales</taxon>
        <taxon>Mortierellaceae</taxon>
        <taxon>Linnemannia</taxon>
    </lineage>
</organism>
<evidence type="ECO:0000313" key="8">
    <source>
        <dbReference type="EMBL" id="OAQ35857.1"/>
    </source>
</evidence>
<reference evidence="8 9" key="1">
    <citation type="submission" date="2016-05" db="EMBL/GenBank/DDBJ databases">
        <title>Genome sequencing reveals origins of a unique bacterial endosymbiosis in the earliest lineages of terrestrial Fungi.</title>
        <authorList>
            <consortium name="DOE Joint Genome Institute"/>
            <person name="Uehling J."/>
            <person name="Gryganskyi A."/>
            <person name="Hameed K."/>
            <person name="Tschaplinski T."/>
            <person name="Misztal P."/>
            <person name="Wu S."/>
            <person name="Desiro A."/>
            <person name="Vande Pol N."/>
            <person name="Du Z.-Y."/>
            <person name="Zienkiewicz A."/>
            <person name="Zienkiewicz K."/>
            <person name="Morin E."/>
            <person name="Tisserant E."/>
            <person name="Splivallo R."/>
            <person name="Hainaut M."/>
            <person name="Henrissat B."/>
            <person name="Ohm R."/>
            <person name="Kuo A."/>
            <person name="Yan J."/>
            <person name="Lipzen A."/>
            <person name="Nolan M."/>
            <person name="Labutti K."/>
            <person name="Barry K."/>
            <person name="Goldstein A."/>
            <person name="Labbe J."/>
            <person name="Schadt C."/>
            <person name="Tuskan G."/>
            <person name="Grigoriev I."/>
            <person name="Martin F."/>
            <person name="Vilgalys R."/>
            <person name="Bonito G."/>
        </authorList>
    </citation>
    <scope>NUCLEOTIDE SEQUENCE [LARGE SCALE GENOMIC DNA]</scope>
    <source>
        <strain evidence="8 9">AG-77</strain>
    </source>
</reference>
<dbReference type="GO" id="GO:0012505">
    <property type="term" value="C:endomembrane system"/>
    <property type="evidence" value="ECO:0007669"/>
    <property type="project" value="UniProtKB-SubCell"/>
</dbReference>
<evidence type="ECO:0000256" key="4">
    <source>
        <dbReference type="ARBA" id="ARBA00022692"/>
    </source>
</evidence>